<dbReference type="Proteomes" id="UP001431209">
    <property type="component" value="Unassembled WGS sequence"/>
</dbReference>
<accession>A0AAW2ZCA3</accession>
<keyword evidence="3" id="KW-1185">Reference proteome</keyword>
<gene>
    <name evidence="2" type="ORF">AKO1_000848</name>
</gene>
<evidence type="ECO:0000313" key="3">
    <source>
        <dbReference type="Proteomes" id="UP001431209"/>
    </source>
</evidence>
<sequence length="325" mass="39271">MSTTDQTSLREYTPGASIVLRNEELWNIVRNSTQYNLNNVNDVDRKTTALQNITTNNNANLAKLLKELDTLVQVKLQTNKLQQSITSACELIETLEDTHLILRQMQIGIGFARLQQVENQKLNALVKSKTDDLAQHERAQKHDYDSKVEAERREIATIKEIERRRLEEEHRRQVEEERRLLAIKQEEERKRIEEERRLLRLKQEEERKRQEELQKQQQLQHEEYLKQKQKQEEERRRQEDIKRQQLIAKKKAEEEAKRKEEEELKKKLEQEEEDRKKAEEERIRLEKEEKERLLRENLELKEQLKKLMAEKKDQDKGEEVEENKV</sequence>
<feature type="compositionally biased region" description="Basic and acidic residues" evidence="1">
    <location>
        <begin position="212"/>
        <end position="243"/>
    </location>
</feature>
<proteinExistence type="predicted"/>
<name>A0AAW2ZCA3_9EUKA</name>
<dbReference type="AlphaFoldDB" id="A0AAW2ZCA3"/>
<evidence type="ECO:0000313" key="2">
    <source>
        <dbReference type="EMBL" id="KAL0487413.1"/>
    </source>
</evidence>
<organism evidence="2 3">
    <name type="scientific">Acrasis kona</name>
    <dbReference type="NCBI Taxonomy" id="1008807"/>
    <lineage>
        <taxon>Eukaryota</taxon>
        <taxon>Discoba</taxon>
        <taxon>Heterolobosea</taxon>
        <taxon>Tetramitia</taxon>
        <taxon>Eutetramitia</taxon>
        <taxon>Acrasidae</taxon>
        <taxon>Acrasis</taxon>
    </lineage>
</organism>
<reference evidence="2 3" key="1">
    <citation type="submission" date="2024-03" db="EMBL/GenBank/DDBJ databases">
        <title>The Acrasis kona genome and developmental transcriptomes reveal deep origins of eukaryotic multicellular pathways.</title>
        <authorList>
            <person name="Sheikh S."/>
            <person name="Fu C.-J."/>
            <person name="Brown M.W."/>
            <person name="Baldauf S.L."/>
        </authorList>
    </citation>
    <scope>NUCLEOTIDE SEQUENCE [LARGE SCALE GENOMIC DNA]</scope>
    <source>
        <strain evidence="2 3">ATCC MYA-3509</strain>
    </source>
</reference>
<comment type="caution">
    <text evidence="2">The sequence shown here is derived from an EMBL/GenBank/DDBJ whole genome shotgun (WGS) entry which is preliminary data.</text>
</comment>
<protein>
    <submittedName>
        <fullName evidence="2">Nst1</fullName>
    </submittedName>
</protein>
<feature type="region of interest" description="Disordered" evidence="1">
    <location>
        <begin position="212"/>
        <end position="281"/>
    </location>
</feature>
<feature type="compositionally biased region" description="Basic and acidic residues" evidence="1">
    <location>
        <begin position="250"/>
        <end position="281"/>
    </location>
</feature>
<evidence type="ECO:0000256" key="1">
    <source>
        <dbReference type="SAM" id="MobiDB-lite"/>
    </source>
</evidence>
<dbReference type="EMBL" id="JAOPGA020001338">
    <property type="protein sequence ID" value="KAL0487413.1"/>
    <property type="molecule type" value="Genomic_DNA"/>
</dbReference>